<dbReference type="GO" id="GO:0008418">
    <property type="term" value="F:protein-N-terminal asparagine amidohydrolase activity"/>
    <property type="evidence" value="ECO:0007669"/>
    <property type="project" value="InterPro"/>
</dbReference>
<dbReference type="Pfam" id="PF00795">
    <property type="entry name" value="CN_hydrolase"/>
    <property type="match status" value="1"/>
</dbReference>
<dbReference type="AlphaFoldDB" id="A0A1G4MA96"/>
<evidence type="ECO:0000259" key="1">
    <source>
        <dbReference type="PROSITE" id="PS50263"/>
    </source>
</evidence>
<name>A0A1G4MA96_LACFM</name>
<dbReference type="EMBL" id="LT598485">
    <property type="protein sequence ID" value="SCW00776.1"/>
    <property type="molecule type" value="Genomic_DNA"/>
</dbReference>
<dbReference type="OMA" id="VKILCWD"/>
<dbReference type="PROSITE" id="PS50263">
    <property type="entry name" value="CN_HYDROLASE"/>
    <property type="match status" value="1"/>
</dbReference>
<evidence type="ECO:0000313" key="3">
    <source>
        <dbReference type="Proteomes" id="UP000190831"/>
    </source>
</evidence>
<dbReference type="InterPro" id="IPR039703">
    <property type="entry name" value="Nta1"/>
</dbReference>
<dbReference type="OrthoDB" id="201515at2759"/>
<dbReference type="PANTHER" id="PTHR11750:SF26">
    <property type="entry name" value="PROTEIN N-TERMINAL AMIDASE"/>
    <property type="match status" value="1"/>
</dbReference>
<feature type="domain" description="CN hydrolase" evidence="1">
    <location>
        <begin position="10"/>
        <end position="414"/>
    </location>
</feature>
<gene>
    <name evidence="2" type="ORF">LAFE_0C11738G</name>
</gene>
<dbReference type="CDD" id="cd07566">
    <property type="entry name" value="ScNTA1_like"/>
    <property type="match status" value="1"/>
</dbReference>
<sequence>MVLTKLSVRLRIAIVQLNPQIGRIDETTFRAKQLISRIEPYKPDIVVFPEFALSGYNFHSRAAINPYLSLPTEGPAWNLSRDVSKRLGCITVMGYPEGRPFKTDENDKGKVYNAAIVVDGNGNLIFNYRKSFMYYTEEEWGCSENPAGFQTFDLPIHGKARDPETGHIHDIALKTALGICMDLSPYKFEAPFYDCEFATFNIDNGTELMLCPMAWLHGSSVTRDTPDPDQQKEQLAEALKKQHLPQTGSQGDYQVDIQTFDDGNSEINKCEENDDETLDVRTSYIDLKKPDMSNVNYWMMRFMPFLALRTRESWFAQRLLFPLIAKFRGIRSSYVGSSMHKSWVFSGKNAILVMANRCGVEDGTTVYAGSSGIYKFNGKFENEEESMGASNRSVDLLGNLGKGHEGVLLRDVNFEIERDL</sequence>
<dbReference type="STRING" id="4955.A0A1G4MA96"/>
<dbReference type="Proteomes" id="UP000190831">
    <property type="component" value="Chromosome C"/>
</dbReference>
<keyword evidence="3" id="KW-1185">Reference proteome</keyword>
<dbReference type="SUPFAM" id="SSF56317">
    <property type="entry name" value="Carbon-nitrogen hydrolase"/>
    <property type="match status" value="1"/>
</dbReference>
<organism evidence="2 3">
    <name type="scientific">Lachancea fermentati</name>
    <name type="common">Zygosaccharomyces fermentati</name>
    <dbReference type="NCBI Taxonomy" id="4955"/>
    <lineage>
        <taxon>Eukaryota</taxon>
        <taxon>Fungi</taxon>
        <taxon>Dikarya</taxon>
        <taxon>Ascomycota</taxon>
        <taxon>Saccharomycotina</taxon>
        <taxon>Saccharomycetes</taxon>
        <taxon>Saccharomycetales</taxon>
        <taxon>Saccharomycetaceae</taxon>
        <taxon>Lachancea</taxon>
    </lineage>
</organism>
<dbReference type="Gene3D" id="3.60.110.10">
    <property type="entry name" value="Carbon-nitrogen hydrolase"/>
    <property type="match status" value="1"/>
</dbReference>
<proteinExistence type="predicted"/>
<dbReference type="GO" id="GO:0030163">
    <property type="term" value="P:protein catabolic process"/>
    <property type="evidence" value="ECO:0007669"/>
    <property type="project" value="TreeGrafter"/>
</dbReference>
<reference evidence="2 3" key="1">
    <citation type="submission" date="2016-03" db="EMBL/GenBank/DDBJ databases">
        <authorList>
            <person name="Devillers H."/>
        </authorList>
    </citation>
    <scope>NUCLEOTIDE SEQUENCE [LARGE SCALE GENOMIC DNA]</scope>
    <source>
        <strain evidence="2">CBS 6772</strain>
    </source>
</reference>
<protein>
    <submittedName>
        <fullName evidence="2">LAFE_0C11738g1_1</fullName>
    </submittedName>
</protein>
<evidence type="ECO:0000313" key="2">
    <source>
        <dbReference type="EMBL" id="SCW00776.1"/>
    </source>
</evidence>
<dbReference type="InterPro" id="IPR003010">
    <property type="entry name" value="C-N_Hydrolase"/>
</dbReference>
<dbReference type="GO" id="GO:0070773">
    <property type="term" value="F:protein-N-terminal glutamine amidohydrolase activity"/>
    <property type="evidence" value="ECO:0007669"/>
    <property type="project" value="InterPro"/>
</dbReference>
<accession>A0A1G4MA96</accession>
<dbReference type="PANTHER" id="PTHR11750">
    <property type="entry name" value="PROTEIN N-TERMINAL AMIDASE"/>
    <property type="match status" value="1"/>
</dbReference>
<dbReference type="InterPro" id="IPR036526">
    <property type="entry name" value="C-N_Hydrolase_sf"/>
</dbReference>